<evidence type="ECO:0000313" key="1">
    <source>
        <dbReference type="EMBL" id="KAI4322071.1"/>
    </source>
</evidence>
<reference evidence="1 2" key="1">
    <citation type="journal article" date="2022" name="DNA Res.">
        <title>Chromosomal-level genome assembly of the orchid tree Bauhinia variegata (Leguminosae; Cercidoideae) supports the allotetraploid origin hypothesis of Bauhinia.</title>
        <authorList>
            <person name="Zhong Y."/>
            <person name="Chen Y."/>
            <person name="Zheng D."/>
            <person name="Pang J."/>
            <person name="Liu Y."/>
            <person name="Luo S."/>
            <person name="Meng S."/>
            <person name="Qian L."/>
            <person name="Wei D."/>
            <person name="Dai S."/>
            <person name="Zhou R."/>
        </authorList>
    </citation>
    <scope>NUCLEOTIDE SEQUENCE [LARGE SCALE GENOMIC DNA]</scope>
    <source>
        <strain evidence="1">BV-YZ2020</strain>
    </source>
</reference>
<name>A0ACB9MDF5_BAUVA</name>
<sequence>MESDLQQRYPIFNDHHQQQQQQVNSSLTRYRSAPSSYFTNIIDKEFYEDIFNRPSSPETERVISRFMNSISGGATEDSLAQNLSPVRQNSAVKEEIDQQGQVISSMNNETVVLQQQNNINNYSSAPQNFYQSSGRPPLPNQNMTSAMEGTYSFVTNRLPQMKAGGGNSNLIRHSSSPAGLFKQIDVENSLAAIRGMGAFGAGNNTNEEANFSPATGLKKQPSYSSGLMTSIAEIGDRTNRESNPENEGFAESHGNEFITGFPVGPWDDATIMSDNVTGLKRLRDDDAKIFSSLNAAETQNETGNQPAAPLAHHLSLPKTSAEMAAIEKFLQFPDSVPCKIRAKRGCATHPRSIAERVRRTKISERMRKLQDLVPNMDKQTNTADMLDLAVEYIKDLQKQVQTLSDSHSKCTCSHKQPQ</sequence>
<comment type="caution">
    <text evidence="1">The sequence shown here is derived from an EMBL/GenBank/DDBJ whole genome shotgun (WGS) entry which is preliminary data.</text>
</comment>
<dbReference type="EMBL" id="CM039434">
    <property type="protein sequence ID" value="KAI4322071.1"/>
    <property type="molecule type" value="Genomic_DNA"/>
</dbReference>
<organism evidence="1 2">
    <name type="scientific">Bauhinia variegata</name>
    <name type="common">Purple orchid tree</name>
    <name type="synonym">Phanera variegata</name>
    <dbReference type="NCBI Taxonomy" id="167791"/>
    <lineage>
        <taxon>Eukaryota</taxon>
        <taxon>Viridiplantae</taxon>
        <taxon>Streptophyta</taxon>
        <taxon>Embryophyta</taxon>
        <taxon>Tracheophyta</taxon>
        <taxon>Spermatophyta</taxon>
        <taxon>Magnoliopsida</taxon>
        <taxon>eudicotyledons</taxon>
        <taxon>Gunneridae</taxon>
        <taxon>Pentapetalae</taxon>
        <taxon>rosids</taxon>
        <taxon>fabids</taxon>
        <taxon>Fabales</taxon>
        <taxon>Fabaceae</taxon>
        <taxon>Cercidoideae</taxon>
        <taxon>Cercideae</taxon>
        <taxon>Bauhiniinae</taxon>
        <taxon>Bauhinia</taxon>
    </lineage>
</organism>
<accession>A0ACB9MDF5</accession>
<proteinExistence type="predicted"/>
<evidence type="ECO:0000313" key="2">
    <source>
        <dbReference type="Proteomes" id="UP000828941"/>
    </source>
</evidence>
<gene>
    <name evidence="1" type="ORF">L6164_021794</name>
</gene>
<keyword evidence="2" id="KW-1185">Reference proteome</keyword>
<dbReference type="Proteomes" id="UP000828941">
    <property type="component" value="Chromosome 9"/>
</dbReference>
<protein>
    <submittedName>
        <fullName evidence="1">Uncharacterized protein</fullName>
    </submittedName>
</protein>